<evidence type="ECO:0000313" key="4">
    <source>
        <dbReference type="EMBL" id="KAK7408429.1"/>
    </source>
</evidence>
<evidence type="ECO:0008006" key="6">
    <source>
        <dbReference type="Google" id="ProtNLM"/>
    </source>
</evidence>
<name>A0ABR1GSV9_9HYPO</name>
<dbReference type="InterPro" id="IPR056884">
    <property type="entry name" value="NPHP3-like_N"/>
</dbReference>
<dbReference type="InterPro" id="IPR056693">
    <property type="entry name" value="DUF7791"/>
</dbReference>
<dbReference type="EMBL" id="JAZAVJ010000187">
    <property type="protein sequence ID" value="KAK7408429.1"/>
    <property type="molecule type" value="Genomic_DNA"/>
</dbReference>
<dbReference type="SUPFAM" id="SSF52540">
    <property type="entry name" value="P-loop containing nucleoside triphosphate hydrolases"/>
    <property type="match status" value="1"/>
</dbReference>
<keyword evidence="5" id="KW-1185">Reference proteome</keyword>
<keyword evidence="1" id="KW-0677">Repeat</keyword>
<comment type="caution">
    <text evidence="4">The sequence shown here is derived from an EMBL/GenBank/DDBJ whole genome shotgun (WGS) entry which is preliminary data.</text>
</comment>
<evidence type="ECO:0000256" key="1">
    <source>
        <dbReference type="ARBA" id="ARBA00022737"/>
    </source>
</evidence>
<evidence type="ECO:0000259" key="3">
    <source>
        <dbReference type="Pfam" id="PF25053"/>
    </source>
</evidence>
<evidence type="ECO:0000259" key="2">
    <source>
        <dbReference type="Pfam" id="PF24883"/>
    </source>
</evidence>
<dbReference type="PANTHER" id="PTHR10039:SF5">
    <property type="entry name" value="NACHT DOMAIN-CONTAINING PROTEIN"/>
    <property type="match status" value="1"/>
</dbReference>
<dbReference type="PANTHER" id="PTHR10039">
    <property type="entry name" value="AMELOGENIN"/>
    <property type="match status" value="1"/>
</dbReference>
<evidence type="ECO:0000313" key="5">
    <source>
        <dbReference type="Proteomes" id="UP001498476"/>
    </source>
</evidence>
<dbReference type="Pfam" id="PF25053">
    <property type="entry name" value="DUF7791"/>
    <property type="match status" value="1"/>
</dbReference>
<sequence length="972" mass="110532">MEPAAPALTDDQSILDTVAGFLKTTIDVSRVAVAFHQVDSSSESIASGHDLVRYADALSSSIKQMTKLVQADANSAKNASHLLHACFKVGQDVSVHLERAGPSWSENDASQVDAAKFCALWPRENVVALSSRLSELIQRWKEFQSRYGNADFSLAETLPLSLLSLRDETPSKDIESSMAVADDSMSVEGSKPLLKDSLNNVPVKTGAGLRLASVGLINDFLLETLAYKSMLDREDEVTEAHGQTLEWIFDKTVLSDKHQNDFSNQFTAWLRTPNLGSIYWITGKPGSGKSTLMRFLSQHPISRDYLQHWAGDRPVCTAGFFFWTSGSQEQRSQTGLLRYLLHQLLSVNSELMPSAFPELWHRLRHMTTKERINLSLEWTVSDLMAAFHALLDAALPRMNICLFIDGLDEFDGDHNSIVDFFKTISAGENGQAIKMCLSSRPWAVFEGAFQASVPNARLQDLTYEDMHRYAKDQLRRNTAIRRMFRNSADSGLSLVEGIVQRADGVFLWVRLAVERMLSRIQNGDDMNDMQNMLESFPGELDGFFNKLVFEDQDEAQILDAAAIFRLMCARELVTDFIKDEASASLTVWELAFSLNENDDVPALEREVEEATDEEIVSRCEKTAVHVLSRFSGLLTLHRQRRLGNLRTRFTNGHGRVDDARNLADHRVKYIHRTVRDWLMSPTGAHNRLQNMTDVSFDPHIRLLRSYVLRLKHPLEEVEHHRRLDEWYPDIALVMSHARYIAHDPKRLQGPLLDAMNNTLSWYWLTKSSDPFDHWARNSFGSYEVRMKAPPIRRPFLFLAVKFGLTMYQSQPEDDELEDDTEDDRRPAPLLSYATEFLCSRNKTIFPLSDPRLVEYLLKHPSNSNPGPNEQYTGFDTLKPTTPWLSLLRHLRTARRRGWIEHYDVDPQGTERWARIVRLFIETGGADADAVVLKDAWDPEITAVSVFELLEETYGAVEVRDIKALLKERQHGS</sequence>
<protein>
    <recommendedName>
        <fullName evidence="6">NACHT domain-containing protein</fullName>
    </recommendedName>
</protein>
<proteinExistence type="predicted"/>
<dbReference type="Pfam" id="PF24883">
    <property type="entry name" value="NPHP3_N"/>
    <property type="match status" value="1"/>
</dbReference>
<feature type="domain" description="Nephrocystin 3-like N-terminal" evidence="2">
    <location>
        <begin position="264"/>
        <end position="440"/>
    </location>
</feature>
<gene>
    <name evidence="4" type="ORF">QQX98_009414</name>
</gene>
<dbReference type="InterPro" id="IPR027417">
    <property type="entry name" value="P-loop_NTPase"/>
</dbReference>
<organism evidence="4 5">
    <name type="scientific">Neonectria punicea</name>
    <dbReference type="NCBI Taxonomy" id="979145"/>
    <lineage>
        <taxon>Eukaryota</taxon>
        <taxon>Fungi</taxon>
        <taxon>Dikarya</taxon>
        <taxon>Ascomycota</taxon>
        <taxon>Pezizomycotina</taxon>
        <taxon>Sordariomycetes</taxon>
        <taxon>Hypocreomycetidae</taxon>
        <taxon>Hypocreales</taxon>
        <taxon>Nectriaceae</taxon>
        <taxon>Neonectria</taxon>
    </lineage>
</organism>
<accession>A0ABR1GSV9</accession>
<reference evidence="4 5" key="1">
    <citation type="journal article" date="2025" name="Microbiol. Resour. Announc.">
        <title>Draft genome sequences for Neonectria magnoliae and Neonectria punicea, canker pathogens of Liriodendron tulipifera and Acer saccharum in West Virginia.</title>
        <authorList>
            <person name="Petronek H.M."/>
            <person name="Kasson M.T."/>
            <person name="Metheny A.M."/>
            <person name="Stauder C.M."/>
            <person name="Lovett B."/>
            <person name="Lynch S.C."/>
            <person name="Garnas J.R."/>
            <person name="Kasson L.R."/>
            <person name="Stajich J.E."/>
        </authorList>
    </citation>
    <scope>NUCLEOTIDE SEQUENCE [LARGE SCALE GENOMIC DNA]</scope>
    <source>
        <strain evidence="4 5">NRRL 64653</strain>
    </source>
</reference>
<dbReference type="Gene3D" id="3.40.50.300">
    <property type="entry name" value="P-loop containing nucleotide triphosphate hydrolases"/>
    <property type="match status" value="1"/>
</dbReference>
<feature type="domain" description="DUF7791" evidence="3">
    <location>
        <begin position="560"/>
        <end position="711"/>
    </location>
</feature>
<dbReference type="Proteomes" id="UP001498476">
    <property type="component" value="Unassembled WGS sequence"/>
</dbReference>